<dbReference type="Gene3D" id="3.30.500.10">
    <property type="entry name" value="MHC class I-like antigen recognition-like"/>
    <property type="match status" value="1"/>
</dbReference>
<evidence type="ECO:0000256" key="1">
    <source>
        <dbReference type="ARBA" id="ARBA00004479"/>
    </source>
</evidence>
<dbReference type="InterPro" id="IPR013783">
    <property type="entry name" value="Ig-like_fold"/>
</dbReference>
<dbReference type="CDD" id="cd07698">
    <property type="entry name" value="IgC1_MHC_I_alpha3"/>
    <property type="match status" value="1"/>
</dbReference>
<dbReference type="SUPFAM" id="SSF54452">
    <property type="entry name" value="MHC antigen-recognition domain"/>
    <property type="match status" value="1"/>
</dbReference>
<dbReference type="InterPro" id="IPR011161">
    <property type="entry name" value="MHC_I-like_Ag-recog"/>
</dbReference>
<dbReference type="InterPro" id="IPR050208">
    <property type="entry name" value="MHC_class-I_related"/>
</dbReference>
<organism evidence="12 13">
    <name type="scientific">Mesocricetus auratus</name>
    <name type="common">Golden hamster</name>
    <dbReference type="NCBI Taxonomy" id="10036"/>
    <lineage>
        <taxon>Eukaryota</taxon>
        <taxon>Metazoa</taxon>
        <taxon>Chordata</taxon>
        <taxon>Craniata</taxon>
        <taxon>Vertebrata</taxon>
        <taxon>Euteleostomi</taxon>
        <taxon>Mammalia</taxon>
        <taxon>Eutheria</taxon>
        <taxon>Euarchontoglires</taxon>
        <taxon>Glires</taxon>
        <taxon>Rodentia</taxon>
        <taxon>Myomorpha</taxon>
        <taxon>Muroidea</taxon>
        <taxon>Cricetidae</taxon>
        <taxon>Cricetinae</taxon>
        <taxon>Mesocricetus</taxon>
    </lineage>
</organism>
<dbReference type="InterPro" id="IPR003006">
    <property type="entry name" value="Ig/MHC_CS"/>
</dbReference>
<evidence type="ECO:0000256" key="7">
    <source>
        <dbReference type="ARBA" id="ARBA00023136"/>
    </source>
</evidence>
<dbReference type="SMART" id="SM00407">
    <property type="entry name" value="IGc1"/>
    <property type="match status" value="1"/>
</dbReference>
<proteinExistence type="inferred from homology"/>
<evidence type="ECO:0000313" key="13">
    <source>
        <dbReference type="RefSeq" id="XP_040588063.1"/>
    </source>
</evidence>
<keyword evidence="6 10" id="KW-1133">Transmembrane helix</keyword>
<evidence type="ECO:0000256" key="9">
    <source>
        <dbReference type="ARBA" id="ARBA00023180"/>
    </source>
</evidence>
<keyword evidence="3" id="KW-0490">MHC I</keyword>
<dbReference type="GeneID" id="121134233"/>
<sequence>MQILVACNVGPGGKFRRGQCKLIINGRDYITLNGDLSTWTVAGKEAETLRRQWEKTQVAKVMGVFLKKECVYLLLQHLNYAKEFLLRRDIPKLHVTHKVRADGNITLTCSALDFYHAELTLTWQRDGNDHRQDVQVMDTRPAGDGTFQKWAAVVVPPGEEQRYTCRVDHEGLREPITVRWEPPQSPLPIIAIVTGLILGAVLMGAVVTFLIWKRRTKG</sequence>
<evidence type="ECO:0000259" key="11">
    <source>
        <dbReference type="PROSITE" id="PS50835"/>
    </source>
</evidence>
<dbReference type="PROSITE" id="PS00290">
    <property type="entry name" value="IG_MHC"/>
    <property type="match status" value="1"/>
</dbReference>
<dbReference type="InterPro" id="IPR036179">
    <property type="entry name" value="Ig-like_dom_sf"/>
</dbReference>
<evidence type="ECO:0000256" key="2">
    <source>
        <dbReference type="ARBA" id="ARBA00006909"/>
    </source>
</evidence>
<dbReference type="InterPro" id="IPR007110">
    <property type="entry name" value="Ig-like_dom"/>
</dbReference>
<evidence type="ECO:0000256" key="10">
    <source>
        <dbReference type="SAM" id="Phobius"/>
    </source>
</evidence>
<keyword evidence="7 10" id="KW-0472">Membrane</keyword>
<protein>
    <submittedName>
        <fullName evidence="13">Class I histocompatibility antigen, Gogo-OKO alpha chain-like</fullName>
    </submittedName>
</protein>
<evidence type="ECO:0000256" key="4">
    <source>
        <dbReference type="ARBA" id="ARBA00022692"/>
    </source>
</evidence>
<evidence type="ECO:0000256" key="3">
    <source>
        <dbReference type="ARBA" id="ARBA00022451"/>
    </source>
</evidence>
<dbReference type="InterPro" id="IPR011162">
    <property type="entry name" value="MHC_I/II-like_Ag-recog"/>
</dbReference>
<dbReference type="PANTHER" id="PTHR16675">
    <property type="entry name" value="MHC CLASS I-RELATED"/>
    <property type="match status" value="1"/>
</dbReference>
<keyword evidence="9" id="KW-0325">Glycoprotein</keyword>
<dbReference type="InterPro" id="IPR003597">
    <property type="entry name" value="Ig_C1-set"/>
</dbReference>
<name>A0ABM2WCM1_MESAU</name>
<feature type="domain" description="Ig-like" evidence="11">
    <location>
        <begin position="91"/>
        <end position="179"/>
    </location>
</feature>
<accession>A0ABM2WCM1</accession>
<keyword evidence="8" id="KW-1015">Disulfide bond</keyword>
<keyword evidence="12" id="KW-1185">Reference proteome</keyword>
<dbReference type="SUPFAM" id="SSF48726">
    <property type="entry name" value="Immunoglobulin"/>
    <property type="match status" value="1"/>
</dbReference>
<keyword evidence="5" id="KW-0391">Immunity</keyword>
<evidence type="ECO:0000313" key="12">
    <source>
        <dbReference type="Proteomes" id="UP000886700"/>
    </source>
</evidence>
<dbReference type="PANTHER" id="PTHR16675:SF169">
    <property type="entry name" value="HLA CLASS I HISTOCOMPATIBILITY ANTIGEN, ALPHA CHAIN G"/>
    <property type="match status" value="1"/>
</dbReference>
<evidence type="ECO:0000256" key="6">
    <source>
        <dbReference type="ARBA" id="ARBA00022989"/>
    </source>
</evidence>
<dbReference type="Proteomes" id="UP000886700">
    <property type="component" value="Unplaced"/>
</dbReference>
<evidence type="ECO:0000256" key="5">
    <source>
        <dbReference type="ARBA" id="ARBA00022859"/>
    </source>
</evidence>
<feature type="transmembrane region" description="Helical" evidence="10">
    <location>
        <begin position="189"/>
        <end position="212"/>
    </location>
</feature>
<dbReference type="Gene3D" id="2.60.40.10">
    <property type="entry name" value="Immunoglobulins"/>
    <property type="match status" value="1"/>
</dbReference>
<dbReference type="InterPro" id="IPR037055">
    <property type="entry name" value="MHC_I-like_Ag-recog_sf"/>
</dbReference>
<gene>
    <name evidence="13" type="primary">LOC121134233</name>
</gene>
<dbReference type="Pfam" id="PF07654">
    <property type="entry name" value="C1-set"/>
    <property type="match status" value="1"/>
</dbReference>
<comment type="similarity">
    <text evidence="2">Belongs to the MHC class I family.</text>
</comment>
<comment type="subcellular location">
    <subcellularLocation>
        <location evidence="1">Membrane</location>
        <topology evidence="1">Single-pass type I membrane protein</topology>
    </subcellularLocation>
</comment>
<reference evidence="13" key="1">
    <citation type="submission" date="2025-08" db="UniProtKB">
        <authorList>
            <consortium name="RefSeq"/>
        </authorList>
    </citation>
    <scope>IDENTIFICATION</scope>
    <source>
        <tissue evidence="13">Liver</tissue>
    </source>
</reference>
<evidence type="ECO:0000256" key="8">
    <source>
        <dbReference type="ARBA" id="ARBA00023157"/>
    </source>
</evidence>
<keyword evidence="4 10" id="KW-0812">Transmembrane</keyword>
<dbReference type="RefSeq" id="XP_040588063.1">
    <property type="nucleotide sequence ID" value="XM_040732129.1"/>
</dbReference>
<dbReference type="PROSITE" id="PS50835">
    <property type="entry name" value="IG_LIKE"/>
    <property type="match status" value="1"/>
</dbReference>
<dbReference type="Pfam" id="PF00129">
    <property type="entry name" value="MHC_I"/>
    <property type="match status" value="1"/>
</dbReference>